<feature type="region of interest" description="Disordered" evidence="1">
    <location>
        <begin position="2046"/>
        <end position="2080"/>
    </location>
</feature>
<evidence type="ECO:0008006" key="4">
    <source>
        <dbReference type="Google" id="ProtNLM"/>
    </source>
</evidence>
<reference evidence="2 3" key="1">
    <citation type="submission" date="2018-01" db="EMBL/GenBank/DDBJ databases">
        <title>G. obscuriglobus.</title>
        <authorList>
            <person name="Franke J."/>
            <person name="Blomberg W."/>
            <person name="Selmecki A."/>
        </authorList>
    </citation>
    <scope>NUCLEOTIDE SEQUENCE [LARGE SCALE GENOMIC DNA]</scope>
    <source>
        <strain evidence="2 3">DSM 5831</strain>
    </source>
</reference>
<feature type="compositionally biased region" description="Polar residues" evidence="1">
    <location>
        <begin position="147"/>
        <end position="157"/>
    </location>
</feature>
<dbReference type="Pfam" id="PF13646">
    <property type="entry name" value="HEAT_2"/>
    <property type="match status" value="3"/>
</dbReference>
<feature type="compositionally biased region" description="Basic and acidic residues" evidence="1">
    <location>
        <begin position="699"/>
        <end position="716"/>
    </location>
</feature>
<dbReference type="PANTHER" id="PTHR12697">
    <property type="entry name" value="PBS LYASE HEAT-LIKE PROTEIN"/>
    <property type="match status" value="1"/>
</dbReference>
<dbReference type="InterPro" id="IPR011989">
    <property type="entry name" value="ARM-like"/>
</dbReference>
<feature type="compositionally biased region" description="Polar residues" evidence="1">
    <location>
        <begin position="2069"/>
        <end position="2080"/>
    </location>
</feature>
<accession>A0A2Z3H4D3</accession>
<evidence type="ECO:0000313" key="3">
    <source>
        <dbReference type="Proteomes" id="UP000245802"/>
    </source>
</evidence>
<sequence>MASAKWNPLRDRFRTLLSVLRAFAKAKEQITEDRYDEAHSALDDLVYQYPDEIFSELNDELEAVGEAEPGEVDATGPVTPVALGAGFATVFADYLKQVERLTESVEKLLEQDEGSEDDESEDDEDADQSSISNTAGTSGPDEPGSGSAAQGESSPGKSQMYRGDIRAVSGVGDSLAFVTVHPEGLPTALYWLDPDRLTLKTDPLPCGGTALAVDGNTVYVGGTDRKLYEGGKKAPKPLAGPFANDIVAIVPVGKKRIAVLNGKQIDIISDKDGAAKQTLELPDAGTCLSVDKTGLWLVAGTTKGVVAVFDGEGGDEFAPSESAKLHDGAVTVVQFEPEELRFFSAGADNKLLTTFARGSLEPEDKGRANTHEDVLTGLVYVPGDRFVTGSRDATLKNWPRPGAVKPSTLKDVVGRVVALAAVTVYNQPHVAVACDDNSIRLIKLDKDGKFPEDDALTAKVTGAADWVRNELADRYDAKRREKAVKVLAEWKDSASIDALGEQLNRDPDHKVREHIAKLLGESDSPRVVKILERAVGHNDKAVRLEAFKSLHARAPQDLGPIDLALKTGQVDVGVEAVKALEPLAKADDQALTRLVETLDASAWDVRKAGLAALETVYDATAPTADLTALGAKFGDLREFALRRTFDRGLLQDAAVQSAVRRRLEDDDGSVRKTAFLLSVLSKPDLAAVLRAGDPELHRQLNEIEKPEKEKGDKSDKMAPAVPPGAKETLTPADYDTLLQATASRALDTCLRGARGLAVLGDPRAFGLLLQLSREEDINARVEVCRALAALDDPRAVNRLRSLLFDREASVRDAAYTALAKIFDQAPLSVAESGLTAADEDVRRRGLETLIQTVKKKKPQAAGEPGWDLLLRALNDSARGVRGEAFKAALNLKIGGGGADTLRFSLQSIHPDVRREALTEVTAQDKEEWAAPLLHEFFNDADPALRKEAFEFATKKNKDIAVLETALRSRFSDARKLAVEGLIKKHSKAAQQVLLQAVSDADQGVRLSAVTALVDDDAKALLKLATQNERADVRVRAAAALARHGDPAALPVLRALATAAEPEHKERGPDWLIVVVLALSGLAEFGAPDAQADAVALLDSPHPPIRKAAATALAWCSRAGTAGPLRAAMSHTDPHVKYRAALGLAYLGDATVVPLIRSPEGSGVVTPAEQFTATVALGAAAGVQGTVFLDSPDEKLRDRSLLATLLLELRDTDGQPEKCVECLSARGARFRLTGARALEVFADPVAFRAFVIAEVNDRGEDTPWKVAPEVVDDLANLLAFAEPQLKAKTALLLGLFDNKEQAEWNAAWAVHAARFAPEIKAAREAATKAGVPVPSKLTPEQLRELAFGGYVGLVREQGASGGGQPVGKVRQTALARIFAIASKDAAYGRAAQPVLAQAMGDPNQPVRTQAFEHLQALGMDKAQLGAEALEAGYTDLGVKGLELLTDGTSAKKGEAVLERVMLARSDDLAIEAAKLLRDRQGKIPTAKKALDAVHEPMRLQAVEWLSAQYEDSEDAKTFLRAALESRYRKARETAAFELAGKKDASAYDALARFLRDASDAARQRAIINALVTLGDKRAAGAFLDRIENDPGGTADADALIGAAAGFRVPATADRLFLMLDKRKDRRDALRSAILTVSGHDQWVGDSDDQNPQDRSAWMKDQHPRHDAILARLLEWTLNDGDADTITNTLLEPVRWSLGKDVDAVFPTLCASPNADLRDAAVEAYGWRFRKRGAAPEPLLKALKHKNPVTQFLAAEGLARGGRGEGMQVLLSGIEYLEDHGHRNRAVQALGELGDPRSVDKLLALATEDGNPLQQAATEAVGHLKKSPQADAVFRLLEKHAKAQNDLAQRALVGLRYFDTPSGWDIVRAKVNAKGYGWWLSRVRATAAEQLGYNDDPATRDLLLKTLRTVTDYQLTPEAYKAARRLWGRDSLEPNYNLLQNPNAGSFINTGEDGGALEPVLKKGDPLRIMAVFPNCGPQIQMQLESALLTRPDLPVREAIDALTHADEGTVRLATRLLGRAPNADAKDAIGAALAKWWQVWQDRRANPGAAVSSSDDDDDYYDNDDDNYGRSGNQPKSGSLSNAGEVVESLLFTAGRVGVPAEAIANVARSRADDPLARGIRLEAVRCLALGTVSPAVLDTLDALAVGPDADVRVLAAEMLARFDAGRAAKLAAQMLSDRPAFNRLVVAKAVHGANVVSAAASAHLQPVALPVFVAEKDVATLAAVAKDRKAPEAARFGAVEGLGVMATEPAEQVLVEIGTAKDDEKELRKAAWRALRRSKRARARGAVNTLATLPKAPKKAKPGRPDVKGEGGG</sequence>
<dbReference type="InterPro" id="IPR001680">
    <property type="entry name" value="WD40_rpt"/>
</dbReference>
<proteinExistence type="predicted"/>
<dbReference type="GO" id="GO:0016491">
    <property type="term" value="F:oxidoreductase activity"/>
    <property type="evidence" value="ECO:0007669"/>
    <property type="project" value="TreeGrafter"/>
</dbReference>
<gene>
    <name evidence="2" type="ORF">C1280_05190</name>
</gene>
<feature type="compositionally biased region" description="Acidic residues" evidence="1">
    <location>
        <begin position="2053"/>
        <end position="2065"/>
    </location>
</feature>
<dbReference type="Gene3D" id="1.25.10.10">
    <property type="entry name" value="Leucine-rich Repeat Variant"/>
    <property type="match status" value="6"/>
</dbReference>
<feature type="compositionally biased region" description="Basic and acidic residues" evidence="1">
    <location>
        <begin position="2303"/>
        <end position="2313"/>
    </location>
</feature>
<dbReference type="Gene3D" id="2.130.10.10">
    <property type="entry name" value="YVTN repeat-like/Quinoprotein amine dehydrogenase"/>
    <property type="match status" value="1"/>
</dbReference>
<dbReference type="SMART" id="SM00320">
    <property type="entry name" value="WD40"/>
    <property type="match status" value="4"/>
</dbReference>
<dbReference type="Pfam" id="PF03130">
    <property type="entry name" value="HEAT_PBS"/>
    <property type="match status" value="1"/>
</dbReference>
<feature type="region of interest" description="Disordered" evidence="1">
    <location>
        <begin position="109"/>
        <end position="160"/>
    </location>
</feature>
<dbReference type="EMBL" id="CP025958">
    <property type="protein sequence ID" value="AWM36474.1"/>
    <property type="molecule type" value="Genomic_DNA"/>
</dbReference>
<dbReference type="OrthoDB" id="5618659at2"/>
<protein>
    <recommendedName>
        <fullName evidence="4">HEAT repeat domain-containing protein</fullName>
    </recommendedName>
</protein>
<dbReference type="Proteomes" id="UP000245802">
    <property type="component" value="Chromosome"/>
</dbReference>
<feature type="compositionally biased region" description="Low complexity" evidence="1">
    <location>
        <begin position="2284"/>
        <end position="2295"/>
    </location>
</feature>
<evidence type="ECO:0000256" key="1">
    <source>
        <dbReference type="SAM" id="MobiDB-lite"/>
    </source>
</evidence>
<dbReference type="SUPFAM" id="SSF50998">
    <property type="entry name" value="Quinoprotein alcohol dehydrogenase-like"/>
    <property type="match status" value="1"/>
</dbReference>
<name>A0A2Z3H4D3_9BACT</name>
<feature type="compositionally biased region" description="Acidic residues" evidence="1">
    <location>
        <begin position="111"/>
        <end position="127"/>
    </location>
</feature>
<feature type="region of interest" description="Disordered" evidence="1">
    <location>
        <begin position="699"/>
        <end position="730"/>
    </location>
</feature>
<dbReference type="SUPFAM" id="SSF48371">
    <property type="entry name" value="ARM repeat"/>
    <property type="match status" value="5"/>
</dbReference>
<evidence type="ECO:0000313" key="2">
    <source>
        <dbReference type="EMBL" id="AWM36474.1"/>
    </source>
</evidence>
<dbReference type="SMART" id="SM00567">
    <property type="entry name" value="EZ_HEAT"/>
    <property type="match status" value="13"/>
</dbReference>
<dbReference type="InterPro" id="IPR011047">
    <property type="entry name" value="Quinoprotein_ADH-like_sf"/>
</dbReference>
<dbReference type="InterPro" id="IPR004155">
    <property type="entry name" value="PBS_lyase_HEAT"/>
</dbReference>
<dbReference type="InterPro" id="IPR015943">
    <property type="entry name" value="WD40/YVTN_repeat-like_dom_sf"/>
</dbReference>
<dbReference type="PANTHER" id="PTHR12697:SF5">
    <property type="entry name" value="DEOXYHYPUSINE HYDROXYLASE"/>
    <property type="match status" value="1"/>
</dbReference>
<dbReference type="InterPro" id="IPR016024">
    <property type="entry name" value="ARM-type_fold"/>
</dbReference>
<dbReference type="KEGG" id="gog:C1280_05190"/>
<keyword evidence="3" id="KW-1185">Reference proteome</keyword>
<organism evidence="2 3">
    <name type="scientific">Gemmata obscuriglobus</name>
    <dbReference type="NCBI Taxonomy" id="114"/>
    <lineage>
        <taxon>Bacteria</taxon>
        <taxon>Pseudomonadati</taxon>
        <taxon>Planctomycetota</taxon>
        <taxon>Planctomycetia</taxon>
        <taxon>Gemmatales</taxon>
        <taxon>Gemmataceae</taxon>
        <taxon>Gemmata</taxon>
    </lineage>
</organism>
<feature type="region of interest" description="Disordered" evidence="1">
    <location>
        <begin position="2283"/>
        <end position="2313"/>
    </location>
</feature>
<dbReference type="RefSeq" id="WP_010045832.1">
    <property type="nucleotide sequence ID" value="NZ_CP025958.1"/>
</dbReference>